<sequence length="166" mass="18382">MYRKLKFNTHVLSVRGRYPYRVIEPVILYASGLWAPAVDKLGIQREFAQKLCKAYRIVSVIGPVARWGTTSRPSCPRSYGAIQDEDGGADILGFAVPAPHAGHNDLEVKCLVDQKQLTANREYNYNIFTDGSNIEGKVVAALSVWKFTGIRSGVVATKEPLVQKDT</sequence>
<evidence type="ECO:0000313" key="1">
    <source>
        <dbReference type="EMBL" id="CAH2096932.1"/>
    </source>
</evidence>
<comment type="caution">
    <text evidence="1">The sequence shown here is derived from an EMBL/GenBank/DDBJ whole genome shotgun (WGS) entry which is preliminary data.</text>
</comment>
<dbReference type="Proteomes" id="UP001153954">
    <property type="component" value="Unassembled WGS sequence"/>
</dbReference>
<dbReference type="AlphaFoldDB" id="A0AAU9UFR8"/>
<gene>
    <name evidence="1" type="ORF">EEDITHA_LOCUS12214</name>
</gene>
<name>A0AAU9UFR8_EUPED</name>
<reference evidence="1" key="1">
    <citation type="submission" date="2022-03" db="EMBL/GenBank/DDBJ databases">
        <authorList>
            <person name="Tunstrom K."/>
        </authorList>
    </citation>
    <scope>NUCLEOTIDE SEQUENCE</scope>
</reference>
<protein>
    <submittedName>
        <fullName evidence="1">Uncharacterized protein</fullName>
    </submittedName>
</protein>
<proteinExistence type="predicted"/>
<organism evidence="1 2">
    <name type="scientific">Euphydryas editha</name>
    <name type="common">Edith's checkerspot</name>
    <dbReference type="NCBI Taxonomy" id="104508"/>
    <lineage>
        <taxon>Eukaryota</taxon>
        <taxon>Metazoa</taxon>
        <taxon>Ecdysozoa</taxon>
        <taxon>Arthropoda</taxon>
        <taxon>Hexapoda</taxon>
        <taxon>Insecta</taxon>
        <taxon>Pterygota</taxon>
        <taxon>Neoptera</taxon>
        <taxon>Endopterygota</taxon>
        <taxon>Lepidoptera</taxon>
        <taxon>Glossata</taxon>
        <taxon>Ditrysia</taxon>
        <taxon>Papilionoidea</taxon>
        <taxon>Nymphalidae</taxon>
        <taxon>Nymphalinae</taxon>
        <taxon>Euphydryas</taxon>
    </lineage>
</organism>
<accession>A0AAU9UFR8</accession>
<dbReference type="EMBL" id="CAKOGL010000017">
    <property type="protein sequence ID" value="CAH2096932.1"/>
    <property type="molecule type" value="Genomic_DNA"/>
</dbReference>
<keyword evidence="2" id="KW-1185">Reference proteome</keyword>
<evidence type="ECO:0000313" key="2">
    <source>
        <dbReference type="Proteomes" id="UP001153954"/>
    </source>
</evidence>